<dbReference type="InterPro" id="IPR029058">
    <property type="entry name" value="AB_hydrolase_fold"/>
</dbReference>
<organism evidence="4 5">
    <name type="scientific">Chitinophaga rhizophila</name>
    <dbReference type="NCBI Taxonomy" id="2866212"/>
    <lineage>
        <taxon>Bacteria</taxon>
        <taxon>Pseudomonadati</taxon>
        <taxon>Bacteroidota</taxon>
        <taxon>Chitinophagia</taxon>
        <taxon>Chitinophagales</taxon>
        <taxon>Chitinophagaceae</taxon>
        <taxon>Chitinophaga</taxon>
    </lineage>
</organism>
<keyword evidence="1 2" id="KW-0732">Signal</keyword>
<dbReference type="GO" id="GO:0016787">
    <property type="term" value="F:hydrolase activity"/>
    <property type="evidence" value="ECO:0007669"/>
    <property type="project" value="UniProtKB-KW"/>
</dbReference>
<keyword evidence="5" id="KW-1185">Reference proteome</keyword>
<comment type="caution">
    <text evidence="4">The sequence shown here is derived from an EMBL/GenBank/DDBJ whole genome shotgun (WGS) entry which is preliminary data.</text>
</comment>
<dbReference type="PANTHER" id="PTHR43037">
    <property type="entry name" value="UNNAMED PRODUCT-RELATED"/>
    <property type="match status" value="1"/>
</dbReference>
<sequence>MRKILLLLAMLAPGYGLIAQQTYEFKEGLISGPCHQYGRTALFTDQLAYALCNGQLKAPAKGTASFPDEKGAAQQWQDIAAAADGSFSGRAINNGYLFVTYNAPKAQTAILNISGHQMVYVNGTPHAGDMYRYGWMYVPVQLRQGVNEFYIRTGRSWGRQGVKARLMFPEKPVYISIADSTMPFVVAGNNNSALQGAVVIVNTSNKPLKGERMKATVNGKTIVSELPEIAPLTTRKVGFQFDASAPAANGVYNCTLVLGDKQTLDTKTFALTAVTNKDHYSNTFVSDIDGSVQYYAVSPQANPDGKAPSLFLSVHGAEVQAINQASAYKYKDWGVLVAPTNRRPRGFNWEDWGRLDALEVLNIGVNTFRPDPERIYLTGHSMGGHGTWYLGATYAGKWAAIAPCSGYPTLMGYGSADGLIPDSPRNSTEQVLLRASNPSNVFKLANNYKAGGVYILHGDSDRVVSVDYARQMKKILADFHKDFSYYEYPGGEHWYGDTCVDWGPLFQYFKWHTIPADTSVNEIDFTTANTAISSVHHWVRILQQQHTLEYSRIQLSRNNARNKVTGTTTNIRTMAIDLKDVPAGQTLSIELDGSPAINYSRKAGDSLLYLTHGNQWAIGNAPAATDKGTIRNGTFKEAFNHRMVFVYSTAGQPAENEWSLNKARYDAETWYYRGNGAVDIVADKDFKAANYPDRGIILYGNASTNNAWKQLLQQSPVQVSRGKVTVGQREYTGDGLATYFMWPRADSKKAAIAVVAGTGLAGMRAADANQYFAGGSGFPDYMVFGIDLLKGDMQSVKTAGFYNTEWKLDESEAISNQ</sequence>
<dbReference type="PANTHER" id="PTHR43037:SF4">
    <property type="entry name" value="PEPTIDASE S9 PROLYL OLIGOPEPTIDASE CATALYTIC DOMAIN-CONTAINING PROTEIN"/>
    <property type="match status" value="1"/>
</dbReference>
<dbReference type="Pfam" id="PF00326">
    <property type="entry name" value="Peptidase_S9"/>
    <property type="match status" value="1"/>
</dbReference>
<protein>
    <submittedName>
        <fullName evidence="4">Alpha/beta hydrolase</fullName>
    </submittedName>
</protein>
<evidence type="ECO:0000313" key="4">
    <source>
        <dbReference type="EMBL" id="MBW8684561.1"/>
    </source>
</evidence>
<dbReference type="EMBL" id="JAICCF010000002">
    <property type="protein sequence ID" value="MBW8684561.1"/>
    <property type="molecule type" value="Genomic_DNA"/>
</dbReference>
<accession>A0ABS7GAW5</accession>
<evidence type="ECO:0000256" key="2">
    <source>
        <dbReference type="SAM" id="SignalP"/>
    </source>
</evidence>
<feature type="signal peptide" evidence="2">
    <location>
        <begin position="1"/>
        <end position="18"/>
    </location>
</feature>
<dbReference type="Gene3D" id="3.40.50.1820">
    <property type="entry name" value="alpha/beta hydrolase"/>
    <property type="match status" value="1"/>
</dbReference>
<feature type="domain" description="Peptidase S9 prolyl oligopeptidase catalytic" evidence="3">
    <location>
        <begin position="349"/>
        <end position="496"/>
    </location>
</feature>
<dbReference type="InterPro" id="IPR001375">
    <property type="entry name" value="Peptidase_S9_cat"/>
</dbReference>
<evidence type="ECO:0000259" key="3">
    <source>
        <dbReference type="Pfam" id="PF00326"/>
    </source>
</evidence>
<keyword evidence="4" id="KW-0378">Hydrolase</keyword>
<dbReference type="Proteomes" id="UP000812961">
    <property type="component" value="Unassembled WGS sequence"/>
</dbReference>
<name>A0ABS7GAW5_9BACT</name>
<reference evidence="4 5" key="1">
    <citation type="submission" date="2021-08" db="EMBL/GenBank/DDBJ databases">
        <title>The genome sequence of Chitinophaga sp. B61.</title>
        <authorList>
            <person name="Zhang X."/>
        </authorList>
    </citation>
    <scope>NUCLEOTIDE SEQUENCE [LARGE SCALE GENOMIC DNA]</scope>
    <source>
        <strain evidence="4 5">B61</strain>
    </source>
</reference>
<dbReference type="RefSeq" id="WP_220249779.1">
    <property type="nucleotide sequence ID" value="NZ_JAICCF010000002.1"/>
</dbReference>
<feature type="chain" id="PRO_5045285764" evidence="2">
    <location>
        <begin position="19"/>
        <end position="817"/>
    </location>
</feature>
<gene>
    <name evidence="4" type="ORF">K1Y79_09475</name>
</gene>
<dbReference type="SUPFAM" id="SSF53474">
    <property type="entry name" value="alpha/beta-Hydrolases"/>
    <property type="match status" value="2"/>
</dbReference>
<dbReference type="InterPro" id="IPR050955">
    <property type="entry name" value="Plant_Biomass_Hydrol_Est"/>
</dbReference>
<evidence type="ECO:0000313" key="5">
    <source>
        <dbReference type="Proteomes" id="UP000812961"/>
    </source>
</evidence>
<evidence type="ECO:0000256" key="1">
    <source>
        <dbReference type="ARBA" id="ARBA00022729"/>
    </source>
</evidence>
<proteinExistence type="predicted"/>